<dbReference type="eggNOG" id="COG2206">
    <property type="taxonomic scope" value="Bacteria"/>
</dbReference>
<dbReference type="CDD" id="cd00077">
    <property type="entry name" value="HDc"/>
    <property type="match status" value="1"/>
</dbReference>
<dbReference type="PROSITE" id="PS51831">
    <property type="entry name" value="HD"/>
    <property type="match status" value="1"/>
</dbReference>
<evidence type="ECO:0000259" key="2">
    <source>
        <dbReference type="PROSITE" id="PS51831"/>
    </source>
</evidence>
<dbReference type="PANTHER" id="PTHR45138">
    <property type="entry name" value="REGULATORY COMPONENTS OF SENSORY TRANSDUCTION SYSTEM"/>
    <property type="match status" value="1"/>
</dbReference>
<protein>
    <submittedName>
        <fullName evidence="4">Diguanylate cyclase and metal dependent phosphohydrolase</fullName>
    </submittedName>
</protein>
<dbReference type="SMART" id="SM00065">
    <property type="entry name" value="GAF"/>
    <property type="match status" value="2"/>
</dbReference>
<sequence>MPAALHDEDERALDRLTRLAARTLSAPVAFLALRDSGEGHVLAAGTGLPETWLRGAALDDALPRAAAMAAGEEPLAVADVRAAPRLRAGSVMAEVGAVACIAAALRDRTGVARGSLCVLDVRPRAWSDDDRAVLADLAAVAAHEHGRTAEVRERKALRHVATAVAHGDEPEAVHALVAAELARAFGADAGAVVRYEDERSARVVGTWARAGVAALPLDGVLALDAGGIASALRRGAPARADGGPGHRPFRHRVGAPVLRGQQVWGFVTALSSGTAPFAADVEARLEEFAELVAAALASAETRGQLAARATTDPLTGLANQRAFQERLAGETERARRHGRNLGLALIDLDGFKAVNDTYGHQAGDDVLVTIARRAAGTIRAGELLARIGGDELALLLPEADADETHAAAERIRQLIGHEPFEAVGSLSISVGVSDLALGGDAEGMMRTADDALYWAKAQGRDVVARFLPELLDQLGSEQRAERVARRQALLGIGALARAVDAKESESERHSERVAELAVRLARASGWPPQRLALLREAALVHDVGKIGVPEEILAKGVRSPAEAAQMREHARLGAEIATEVLTPEQVAWIRSHHERPDGGGYPDGLAGEAIPPGARLMAVADAWDAMTSPSARRRPLSPDEALAECRTGAGTQFAADAVAALERVLAAGELAPAWAATSAISLGA</sequence>
<dbReference type="InterPro" id="IPR003018">
    <property type="entry name" value="GAF"/>
</dbReference>
<dbReference type="RefSeq" id="WP_012936178.1">
    <property type="nucleotide sequence ID" value="NC_013739.1"/>
</dbReference>
<dbReference type="Gene3D" id="3.30.70.270">
    <property type="match status" value="1"/>
</dbReference>
<dbReference type="CDD" id="cd01949">
    <property type="entry name" value="GGDEF"/>
    <property type="match status" value="1"/>
</dbReference>
<dbReference type="InterPro" id="IPR029787">
    <property type="entry name" value="Nucleotide_cyclase"/>
</dbReference>
<dbReference type="GO" id="GO:0043709">
    <property type="term" value="P:cell adhesion involved in single-species biofilm formation"/>
    <property type="evidence" value="ECO:0007669"/>
    <property type="project" value="TreeGrafter"/>
</dbReference>
<dbReference type="PROSITE" id="PS50887">
    <property type="entry name" value="GGDEF"/>
    <property type="match status" value="1"/>
</dbReference>
<dbReference type="STRING" id="469383.Cwoe_4714"/>
<accession>D3FA32</accession>
<keyword evidence="5" id="KW-1185">Reference proteome</keyword>
<dbReference type="PANTHER" id="PTHR45138:SF24">
    <property type="entry name" value="DIGUANYLATE CYCLASE DGCC-RELATED"/>
    <property type="match status" value="1"/>
</dbReference>
<dbReference type="NCBIfam" id="TIGR00254">
    <property type="entry name" value="GGDEF"/>
    <property type="match status" value="1"/>
</dbReference>
<dbReference type="GO" id="GO:1902201">
    <property type="term" value="P:negative regulation of bacterial-type flagellum-dependent cell motility"/>
    <property type="evidence" value="ECO:0007669"/>
    <property type="project" value="TreeGrafter"/>
</dbReference>
<dbReference type="eggNOG" id="COG2203">
    <property type="taxonomic scope" value="Bacteria"/>
</dbReference>
<organism evidence="4 5">
    <name type="scientific">Conexibacter woesei (strain DSM 14684 / CCUG 47730 / CIP 108061 / JCM 11494 / NBRC 100937 / ID131577)</name>
    <dbReference type="NCBI Taxonomy" id="469383"/>
    <lineage>
        <taxon>Bacteria</taxon>
        <taxon>Bacillati</taxon>
        <taxon>Actinomycetota</taxon>
        <taxon>Thermoleophilia</taxon>
        <taxon>Solirubrobacterales</taxon>
        <taxon>Conexibacteraceae</taxon>
        <taxon>Conexibacter</taxon>
    </lineage>
</organism>
<dbReference type="HOGENOM" id="CLU_402111_0_0_11"/>
<dbReference type="PROSITE" id="PS51832">
    <property type="entry name" value="HD_GYP"/>
    <property type="match status" value="1"/>
</dbReference>
<dbReference type="InterPro" id="IPR037522">
    <property type="entry name" value="HD_GYP_dom"/>
</dbReference>
<dbReference type="SUPFAM" id="SSF55781">
    <property type="entry name" value="GAF domain-like"/>
    <property type="match status" value="2"/>
</dbReference>
<reference evidence="5" key="2">
    <citation type="submission" date="2010-01" db="EMBL/GenBank/DDBJ databases">
        <title>The complete genome of Conexibacter woesei DSM 14684.</title>
        <authorList>
            <consortium name="US DOE Joint Genome Institute (JGI-PGF)"/>
            <person name="Lucas S."/>
            <person name="Copeland A."/>
            <person name="Lapidus A."/>
            <person name="Glavina del Rio T."/>
            <person name="Dalin E."/>
            <person name="Tice H."/>
            <person name="Bruce D."/>
            <person name="Goodwin L."/>
            <person name="Pitluck S."/>
            <person name="Kyrpides N."/>
            <person name="Mavromatis K."/>
            <person name="Ivanova N."/>
            <person name="Mikhailova N."/>
            <person name="Chertkov O."/>
            <person name="Brettin T."/>
            <person name="Detter J.C."/>
            <person name="Han C."/>
            <person name="Larimer F."/>
            <person name="Land M."/>
            <person name="Hauser L."/>
            <person name="Markowitz V."/>
            <person name="Cheng J.-F."/>
            <person name="Hugenholtz P."/>
            <person name="Woyke T."/>
            <person name="Wu D."/>
            <person name="Pukall R."/>
            <person name="Steenblock K."/>
            <person name="Schneider S."/>
            <person name="Klenk H.-P."/>
            <person name="Eisen J.A."/>
        </authorList>
    </citation>
    <scope>NUCLEOTIDE SEQUENCE [LARGE SCALE GENOMIC DNA]</scope>
    <source>
        <strain evidence="5">DSM 14684 / CIP 108061 / JCM 11494 / NBRC 100937 / ID131577</strain>
    </source>
</reference>
<evidence type="ECO:0000313" key="5">
    <source>
        <dbReference type="Proteomes" id="UP000008229"/>
    </source>
</evidence>
<dbReference type="InterPro" id="IPR029016">
    <property type="entry name" value="GAF-like_dom_sf"/>
</dbReference>
<evidence type="ECO:0000259" key="3">
    <source>
        <dbReference type="PROSITE" id="PS51832"/>
    </source>
</evidence>
<dbReference type="FunFam" id="3.30.70.270:FF:000001">
    <property type="entry name" value="Diguanylate cyclase domain protein"/>
    <property type="match status" value="1"/>
</dbReference>
<dbReference type="InterPro" id="IPR006675">
    <property type="entry name" value="HDIG_dom"/>
</dbReference>
<dbReference type="SUPFAM" id="SSF109604">
    <property type="entry name" value="HD-domain/PDEase-like"/>
    <property type="match status" value="1"/>
</dbReference>
<dbReference type="InterPro" id="IPR000160">
    <property type="entry name" value="GGDEF_dom"/>
</dbReference>
<dbReference type="GO" id="GO:0052621">
    <property type="term" value="F:diguanylate cyclase activity"/>
    <property type="evidence" value="ECO:0007669"/>
    <property type="project" value="TreeGrafter"/>
</dbReference>
<dbReference type="eggNOG" id="COG3706">
    <property type="taxonomic scope" value="Bacteria"/>
</dbReference>
<dbReference type="EMBL" id="CP001854">
    <property type="protein sequence ID" value="ADB53127.1"/>
    <property type="molecule type" value="Genomic_DNA"/>
</dbReference>
<dbReference type="Gene3D" id="1.10.3210.10">
    <property type="entry name" value="Hypothetical protein af1432"/>
    <property type="match status" value="1"/>
</dbReference>
<dbReference type="NCBIfam" id="TIGR00277">
    <property type="entry name" value="HDIG"/>
    <property type="match status" value="1"/>
</dbReference>
<dbReference type="KEGG" id="cwo:Cwoe_4714"/>
<dbReference type="Gene3D" id="3.30.450.40">
    <property type="match status" value="2"/>
</dbReference>
<reference evidence="4 5" key="1">
    <citation type="journal article" date="2010" name="Stand. Genomic Sci.">
        <title>Complete genome sequence of Conexibacter woesei type strain (ID131577).</title>
        <authorList>
            <person name="Pukall R."/>
            <person name="Lapidus A."/>
            <person name="Glavina Del Rio T."/>
            <person name="Copeland A."/>
            <person name="Tice H."/>
            <person name="Cheng J.-F."/>
            <person name="Lucas S."/>
            <person name="Chen F."/>
            <person name="Nolan M."/>
            <person name="Bruce D."/>
            <person name="Goodwin L."/>
            <person name="Pitluck S."/>
            <person name="Mavromatis K."/>
            <person name="Ivanova N."/>
            <person name="Ovchinnikova G."/>
            <person name="Pati A."/>
            <person name="Chen A."/>
            <person name="Palaniappan K."/>
            <person name="Land M."/>
            <person name="Hauser L."/>
            <person name="Chang Y.-J."/>
            <person name="Jeffries C.D."/>
            <person name="Chain P."/>
            <person name="Meincke L."/>
            <person name="Sims D."/>
            <person name="Brettin T."/>
            <person name="Detter J.C."/>
            <person name="Rohde M."/>
            <person name="Goeker M."/>
            <person name="Bristow J."/>
            <person name="Eisen J.A."/>
            <person name="Markowitz V."/>
            <person name="Kyrpides N.C."/>
            <person name="Klenk H.-P."/>
            <person name="Hugenholtz P."/>
        </authorList>
    </citation>
    <scope>NUCLEOTIDE SEQUENCE [LARGE SCALE GENOMIC DNA]</scope>
    <source>
        <strain evidence="5">DSM 14684 / CIP 108061 / JCM 11494 / NBRC 100937 / ID131577</strain>
    </source>
</reference>
<keyword evidence="4" id="KW-0378">Hydrolase</keyword>
<feature type="domain" description="HD-GYP" evidence="3">
    <location>
        <begin position="484"/>
        <end position="677"/>
    </location>
</feature>
<dbReference type="InterPro" id="IPR043128">
    <property type="entry name" value="Rev_trsase/Diguanyl_cyclase"/>
</dbReference>
<dbReference type="Pfam" id="PF01590">
    <property type="entry name" value="GAF"/>
    <property type="match status" value="2"/>
</dbReference>
<name>D3FA32_CONWI</name>
<dbReference type="InterPro" id="IPR003607">
    <property type="entry name" value="HD/PDEase_dom"/>
</dbReference>
<evidence type="ECO:0000313" key="4">
    <source>
        <dbReference type="EMBL" id="ADB53127.1"/>
    </source>
</evidence>
<proteinExistence type="predicted"/>
<dbReference type="SMART" id="SM00471">
    <property type="entry name" value="HDc"/>
    <property type="match status" value="1"/>
</dbReference>
<evidence type="ECO:0000259" key="1">
    <source>
        <dbReference type="PROSITE" id="PS50887"/>
    </source>
</evidence>
<dbReference type="AlphaFoldDB" id="D3FA32"/>
<feature type="domain" description="GGDEF" evidence="1">
    <location>
        <begin position="339"/>
        <end position="468"/>
    </location>
</feature>
<dbReference type="SUPFAM" id="SSF55073">
    <property type="entry name" value="Nucleotide cyclase"/>
    <property type="match status" value="1"/>
</dbReference>
<dbReference type="SMART" id="SM00267">
    <property type="entry name" value="GGDEF"/>
    <property type="match status" value="1"/>
</dbReference>
<gene>
    <name evidence="4" type="ordered locus">Cwoe_4714</name>
</gene>
<dbReference type="Pfam" id="PF13487">
    <property type="entry name" value="HD_5"/>
    <property type="match status" value="1"/>
</dbReference>
<dbReference type="GO" id="GO:0016787">
    <property type="term" value="F:hydrolase activity"/>
    <property type="evidence" value="ECO:0007669"/>
    <property type="project" value="UniProtKB-KW"/>
</dbReference>
<dbReference type="InterPro" id="IPR006674">
    <property type="entry name" value="HD_domain"/>
</dbReference>
<dbReference type="GO" id="GO:0005886">
    <property type="term" value="C:plasma membrane"/>
    <property type="evidence" value="ECO:0007669"/>
    <property type="project" value="TreeGrafter"/>
</dbReference>
<dbReference type="OrthoDB" id="23692at2"/>
<feature type="domain" description="HD" evidence="2">
    <location>
        <begin position="506"/>
        <end position="626"/>
    </location>
</feature>
<dbReference type="Pfam" id="PF00990">
    <property type="entry name" value="GGDEF"/>
    <property type="match status" value="1"/>
</dbReference>
<dbReference type="InterPro" id="IPR050469">
    <property type="entry name" value="Diguanylate_Cyclase"/>
</dbReference>
<dbReference type="Proteomes" id="UP000008229">
    <property type="component" value="Chromosome"/>
</dbReference>